<dbReference type="EMBL" id="LN719137">
    <property type="protein sequence ID" value="CEP07234.1"/>
    <property type="molecule type" value="Genomic_DNA"/>
</dbReference>
<evidence type="ECO:0000313" key="2">
    <source>
        <dbReference type="Proteomes" id="UP000054107"/>
    </source>
</evidence>
<gene>
    <name evidence="1" type="primary">PARPA_00514.1 scaffold 888</name>
</gene>
<dbReference type="OrthoDB" id="2205523at2759"/>
<keyword evidence="2" id="KW-1185">Reference proteome</keyword>
<sequence>MDQELVAKPNHELFCGNILTVAQKSSLLAMSTKRKQTLKTNVPQQTATPRYIYRNLKAINGVTKVNLKTFNSLKEAVLVATNSNKPLQVSKKMKCLSSDDPIKTFIAATQKEIHDKTFKPMKFTDSRRISPLFPLNDCKTKSIQIDQQAFWRIVNSCGKTNQEIKDSFKNKQNLSNVLIWGVDPGVTDIYTAADSDDASKKEIIRTTSCKEYYHMFGFNLAKQKRMQHQNDNQQDFDFYQQIAYFKNIEFD</sequence>
<dbReference type="AlphaFoldDB" id="A0A0B7MWF4"/>
<organism evidence="1 2">
    <name type="scientific">Parasitella parasitica</name>
    <dbReference type="NCBI Taxonomy" id="35722"/>
    <lineage>
        <taxon>Eukaryota</taxon>
        <taxon>Fungi</taxon>
        <taxon>Fungi incertae sedis</taxon>
        <taxon>Mucoromycota</taxon>
        <taxon>Mucoromycotina</taxon>
        <taxon>Mucoromycetes</taxon>
        <taxon>Mucorales</taxon>
        <taxon>Mucorineae</taxon>
        <taxon>Mucoraceae</taxon>
        <taxon>Parasitella</taxon>
    </lineage>
</organism>
<name>A0A0B7MWF4_9FUNG</name>
<evidence type="ECO:0000313" key="1">
    <source>
        <dbReference type="EMBL" id="CEP07234.1"/>
    </source>
</evidence>
<protein>
    <submittedName>
        <fullName evidence="1">Uncharacterized protein</fullName>
    </submittedName>
</protein>
<dbReference type="Proteomes" id="UP000054107">
    <property type="component" value="Unassembled WGS sequence"/>
</dbReference>
<proteinExistence type="predicted"/>
<reference evidence="1 2" key="1">
    <citation type="submission" date="2014-09" db="EMBL/GenBank/DDBJ databases">
        <authorList>
            <person name="Ellenberger Sabrina"/>
        </authorList>
    </citation>
    <scope>NUCLEOTIDE SEQUENCE [LARGE SCALE GENOMIC DNA]</scope>
    <source>
        <strain evidence="1 2">CBS 412.66</strain>
    </source>
</reference>
<accession>A0A0B7MWF4</accession>